<dbReference type="SMR" id="F0VJF8"/>
<reference evidence="3" key="2">
    <citation type="submission" date="2011-03" db="EMBL/GenBank/DDBJ databases">
        <title>Comparative genomics and transcriptomics of Neospora caninum and Toxoplasma gondii.</title>
        <authorList>
            <person name="Reid A.J."/>
            <person name="Sohal A."/>
            <person name="Harris D."/>
            <person name="Quail M."/>
            <person name="Sanders M."/>
            <person name="Berriman M."/>
            <person name="Wastling J.M."/>
            <person name="Pain A."/>
        </authorList>
    </citation>
    <scope>NUCLEOTIDE SEQUENCE</scope>
    <source>
        <strain evidence="3">Liverpool</strain>
    </source>
</reference>
<evidence type="ECO:0000313" key="5">
    <source>
        <dbReference type="Proteomes" id="UP000007494"/>
    </source>
</evidence>
<dbReference type="EMBL" id="FR823390">
    <property type="protein sequence ID" value="CBZ53869.1"/>
    <property type="molecule type" value="Genomic_DNA"/>
</dbReference>
<dbReference type="CDD" id="cd02947">
    <property type="entry name" value="TRX_family"/>
    <property type="match status" value="1"/>
</dbReference>
<dbReference type="PRINTS" id="PR00421">
    <property type="entry name" value="THIOREDOXIN"/>
</dbReference>
<evidence type="ECO:0000313" key="4">
    <source>
        <dbReference type="EMBL" id="CEL67864.1"/>
    </source>
</evidence>
<dbReference type="RefSeq" id="XP_003883901.1">
    <property type="nucleotide sequence ID" value="XM_003883852.1"/>
</dbReference>
<dbReference type="PROSITE" id="PS00194">
    <property type="entry name" value="THIOREDOXIN_1"/>
    <property type="match status" value="1"/>
</dbReference>
<dbReference type="EMBL" id="LN714483">
    <property type="protein sequence ID" value="CEL67864.1"/>
    <property type="molecule type" value="Genomic_DNA"/>
</dbReference>
<accession>F0VJF8</accession>
<dbReference type="PANTHER" id="PTHR10438">
    <property type="entry name" value="THIOREDOXIN"/>
    <property type="match status" value="1"/>
</dbReference>
<dbReference type="InterPro" id="IPR036249">
    <property type="entry name" value="Thioredoxin-like_sf"/>
</dbReference>
<dbReference type="AlphaFoldDB" id="F0VJF8"/>
<dbReference type="VEuPathDB" id="ToxoDB:NCLIV_036510"/>
<dbReference type="InterPro" id="IPR050620">
    <property type="entry name" value="Thioredoxin_H-type-like"/>
</dbReference>
<reference evidence="5" key="3">
    <citation type="journal article" date="2012" name="PLoS Pathog.">
        <title>Comparative genomics of the apicomplexan parasites Toxoplasma gondii and Neospora caninum: Coccidia differing in host range and transmission strategy.</title>
        <authorList>
            <person name="Reid A.J."/>
            <person name="Vermont S.J."/>
            <person name="Cotton J.A."/>
            <person name="Harris D."/>
            <person name="Hill-Cawthorne G.A."/>
            <person name="Konen-Waisman S."/>
            <person name="Latham S.M."/>
            <person name="Mourier T."/>
            <person name="Norton R."/>
            <person name="Quail M.A."/>
            <person name="Sanders M."/>
            <person name="Shanmugam D."/>
            <person name="Sohal A."/>
            <person name="Wasmuth J.D."/>
            <person name="Brunk B."/>
            <person name="Grigg M.E."/>
            <person name="Howard J.C."/>
            <person name="Parkinson J."/>
            <person name="Roos D.S."/>
            <person name="Trees A.J."/>
            <person name="Berriman M."/>
            <person name="Pain A."/>
            <person name="Wastling J.M."/>
        </authorList>
    </citation>
    <scope>NUCLEOTIDE SEQUENCE [LARGE SCALE GENOMIC DNA]</scope>
    <source>
        <strain evidence="5">Liverpool</strain>
    </source>
</reference>
<keyword evidence="1" id="KW-1015">Disulfide bond</keyword>
<reference evidence="3" key="1">
    <citation type="submission" date="2011-02" db="EMBL/GenBank/DDBJ databases">
        <authorList>
            <person name="Aslett M."/>
        </authorList>
    </citation>
    <scope>NUCLEOTIDE SEQUENCE</scope>
    <source>
        <strain evidence="3">Liverpool</strain>
    </source>
</reference>
<dbReference type="PANTHER" id="PTHR10438:SF468">
    <property type="entry name" value="THIOREDOXIN-1-RELATED"/>
    <property type="match status" value="1"/>
</dbReference>
<dbReference type="InterPro" id="IPR013766">
    <property type="entry name" value="Thioredoxin_domain"/>
</dbReference>
<dbReference type="InParanoid" id="F0VJF8"/>
<dbReference type="Proteomes" id="UP000007494">
    <property type="component" value="Chromosome VIII"/>
</dbReference>
<dbReference type="SUPFAM" id="SSF52833">
    <property type="entry name" value="Thioredoxin-like"/>
    <property type="match status" value="1"/>
</dbReference>
<evidence type="ECO:0000313" key="3">
    <source>
        <dbReference type="EMBL" id="CBZ53869.1"/>
    </source>
</evidence>
<evidence type="ECO:0000256" key="1">
    <source>
        <dbReference type="ARBA" id="ARBA00023157"/>
    </source>
</evidence>
<dbReference type="OMA" id="GWSEKMP"/>
<gene>
    <name evidence="4" type="ORF">BN1204_036510</name>
    <name evidence="3" type="ORF">NCLIV_036510</name>
</gene>
<sequence>MATLRRSVTSLLATRSPVFPSSAVSFSSCSSTSPSFIALRPRFSPGATGALHPQAASAETGNRLCGGFLQVRTVVNRVKKVEDFQKVTDSHEDTAVKVVQFSASWCGPCRQVTPTIEGWSEKMPSNEVQFFHVDIDECPELAEEYDISSVPTFLFFKNGKKVSTVLGGNTAKLEEAIKASTN</sequence>
<reference evidence="4" key="4">
    <citation type="journal article" date="2015" name="PLoS ONE">
        <title>Comprehensive Evaluation of Toxoplasma gondii VEG and Neospora caninum LIV Genomes with Tachyzoite Stage Transcriptome and Proteome Defines Novel Transcript Features.</title>
        <authorList>
            <person name="Ramaprasad A."/>
            <person name="Mourier T."/>
            <person name="Naeem R."/>
            <person name="Malas T.B."/>
            <person name="Moussa E."/>
            <person name="Panigrahi A."/>
            <person name="Vermont S.J."/>
            <person name="Otto T.D."/>
            <person name="Wastling J."/>
            <person name="Pain A."/>
        </authorList>
    </citation>
    <scope>NUCLEOTIDE SEQUENCE</scope>
    <source>
        <strain evidence="4">Liverpool</strain>
    </source>
</reference>
<dbReference type="eggNOG" id="KOG0907">
    <property type="taxonomic scope" value="Eukaryota"/>
</dbReference>
<dbReference type="PROSITE" id="PS51257">
    <property type="entry name" value="PROKAR_LIPOPROTEIN"/>
    <property type="match status" value="1"/>
</dbReference>
<dbReference type="Gene3D" id="3.40.30.10">
    <property type="entry name" value="Glutaredoxin"/>
    <property type="match status" value="1"/>
</dbReference>
<name>F0VJF8_NEOCL</name>
<proteinExistence type="predicted"/>
<dbReference type="PROSITE" id="PS51352">
    <property type="entry name" value="THIOREDOXIN_2"/>
    <property type="match status" value="1"/>
</dbReference>
<evidence type="ECO:0000259" key="2">
    <source>
        <dbReference type="PROSITE" id="PS51352"/>
    </source>
</evidence>
<protein>
    <submittedName>
        <fullName evidence="4">Thioredoxin</fullName>
    </submittedName>
</protein>
<dbReference type="InterPro" id="IPR017937">
    <property type="entry name" value="Thioredoxin_CS"/>
</dbReference>
<dbReference type="OrthoDB" id="2121326at2759"/>
<organism evidence="3 5">
    <name type="scientific">Neospora caninum (strain Liverpool)</name>
    <dbReference type="NCBI Taxonomy" id="572307"/>
    <lineage>
        <taxon>Eukaryota</taxon>
        <taxon>Sar</taxon>
        <taxon>Alveolata</taxon>
        <taxon>Apicomplexa</taxon>
        <taxon>Conoidasida</taxon>
        <taxon>Coccidia</taxon>
        <taxon>Eucoccidiorida</taxon>
        <taxon>Eimeriorina</taxon>
        <taxon>Sarcocystidae</taxon>
        <taxon>Neospora</taxon>
    </lineage>
</organism>
<dbReference type="Pfam" id="PF00085">
    <property type="entry name" value="Thioredoxin"/>
    <property type="match status" value="1"/>
</dbReference>
<dbReference type="FunFam" id="3.40.30.10:FF:000245">
    <property type="entry name" value="Thioredoxin"/>
    <property type="match status" value="1"/>
</dbReference>
<dbReference type="GeneID" id="13443516"/>
<feature type="domain" description="Thioredoxin" evidence="2">
    <location>
        <begin position="46"/>
        <end position="182"/>
    </location>
</feature>
<keyword evidence="5" id="KW-1185">Reference proteome</keyword>